<dbReference type="CDD" id="cd16325">
    <property type="entry name" value="LolA"/>
    <property type="match status" value="1"/>
</dbReference>
<evidence type="ECO:0000256" key="8">
    <source>
        <dbReference type="ARBA" id="ARBA00022927"/>
    </source>
</evidence>
<dbReference type="InterPro" id="IPR004564">
    <property type="entry name" value="OM_lipoprot_carrier_LolA-like"/>
</dbReference>
<accession>A0A9X0ULF0</accession>
<dbReference type="NCBIfam" id="TIGR00547">
    <property type="entry name" value="lolA"/>
    <property type="match status" value="1"/>
</dbReference>
<keyword evidence="7 10" id="KW-0574">Periplasm</keyword>
<dbReference type="InterPro" id="IPR029046">
    <property type="entry name" value="LolA/LolB/LppX"/>
</dbReference>
<dbReference type="EMBL" id="JACRUP010000001">
    <property type="protein sequence ID" value="MBC5850008.1"/>
    <property type="molecule type" value="Genomic_DNA"/>
</dbReference>
<dbReference type="Gene3D" id="2.50.20.10">
    <property type="entry name" value="Lipoprotein localisation LolA/LolB/LppX"/>
    <property type="match status" value="1"/>
</dbReference>
<dbReference type="RefSeq" id="WP_187025292.1">
    <property type="nucleotide sequence ID" value="NZ_JACRUP010000001.1"/>
</dbReference>
<evidence type="ECO:0000256" key="7">
    <source>
        <dbReference type="ARBA" id="ARBA00022764"/>
    </source>
</evidence>
<comment type="subunit">
    <text evidence="3 10">Monomer.</text>
</comment>
<keyword evidence="5 10" id="KW-0813">Transport</keyword>
<comment type="subcellular location">
    <subcellularLocation>
        <location evidence="1 10">Periplasm</location>
    </subcellularLocation>
</comment>
<dbReference type="PANTHER" id="PTHR35869:SF1">
    <property type="entry name" value="OUTER-MEMBRANE LIPOPROTEIN CARRIER PROTEIN"/>
    <property type="match status" value="1"/>
</dbReference>
<comment type="function">
    <text evidence="10">Participates in the translocation of lipoproteins from the inner membrane to the outer membrane. Only forms a complex with a lipoprotein if the residue after the N-terminal Cys is not an aspartate (The Asp acts as a targeting signal to indicate that the lipoprotein should stay in the inner membrane).</text>
</comment>
<evidence type="ECO:0000256" key="10">
    <source>
        <dbReference type="HAMAP-Rule" id="MF_00240"/>
    </source>
</evidence>
<dbReference type="GO" id="GO:0042953">
    <property type="term" value="P:lipoprotein transport"/>
    <property type="evidence" value="ECO:0007669"/>
    <property type="project" value="InterPro"/>
</dbReference>
<dbReference type="GO" id="GO:0044874">
    <property type="term" value="P:lipoprotein localization to outer membrane"/>
    <property type="evidence" value="ECO:0007669"/>
    <property type="project" value="UniProtKB-UniRule"/>
</dbReference>
<name>A0A9X0ULF0_VIBME</name>
<proteinExistence type="inferred from homology"/>
<feature type="chain" id="PRO_5041029872" description="Outer-membrane lipoprotein carrier protein" evidence="10">
    <location>
        <begin position="17"/>
        <end position="197"/>
    </location>
</feature>
<comment type="similarity">
    <text evidence="2 10">Belongs to the LolA family.</text>
</comment>
<evidence type="ECO:0000256" key="3">
    <source>
        <dbReference type="ARBA" id="ARBA00011245"/>
    </source>
</evidence>
<dbReference type="HAMAP" id="MF_00240">
    <property type="entry name" value="LolA"/>
    <property type="match status" value="1"/>
</dbReference>
<reference evidence="11" key="1">
    <citation type="submission" date="2020-08" db="EMBL/GenBank/DDBJ databases">
        <title>Genome Sequencing and Pan-Genome Analysis of Migratory bird Vibrio Strains, Inner Mongolia.</title>
        <authorList>
            <person name="Zheng L."/>
        </authorList>
    </citation>
    <scope>NUCLEOTIDE SEQUENCE</scope>
    <source>
        <strain evidence="11">M13F</strain>
    </source>
</reference>
<evidence type="ECO:0000256" key="6">
    <source>
        <dbReference type="ARBA" id="ARBA00022729"/>
    </source>
</evidence>
<evidence type="ECO:0000256" key="4">
    <source>
        <dbReference type="ARBA" id="ARBA00014035"/>
    </source>
</evidence>
<organism evidence="11 12">
    <name type="scientific">Vibrio metschnikovii</name>
    <dbReference type="NCBI Taxonomy" id="28172"/>
    <lineage>
        <taxon>Bacteria</taxon>
        <taxon>Pseudomonadati</taxon>
        <taxon>Pseudomonadota</taxon>
        <taxon>Gammaproteobacteria</taxon>
        <taxon>Vibrionales</taxon>
        <taxon>Vibrionaceae</taxon>
        <taxon>Vibrio</taxon>
    </lineage>
</organism>
<comment type="caution">
    <text evidence="11">The sequence shown here is derived from an EMBL/GenBank/DDBJ whole genome shotgun (WGS) entry which is preliminary data.</text>
</comment>
<evidence type="ECO:0000313" key="11">
    <source>
        <dbReference type="EMBL" id="MBC5850008.1"/>
    </source>
</evidence>
<feature type="signal peptide" evidence="10">
    <location>
        <begin position="1"/>
        <end position="16"/>
    </location>
</feature>
<dbReference type="GO" id="GO:0030288">
    <property type="term" value="C:outer membrane-bounded periplasmic space"/>
    <property type="evidence" value="ECO:0007669"/>
    <property type="project" value="TreeGrafter"/>
</dbReference>
<gene>
    <name evidence="10 11" type="primary">lolA</name>
    <name evidence="11" type="ORF">H8Q88_03415</name>
</gene>
<keyword evidence="8 10" id="KW-0653">Protein transport</keyword>
<keyword evidence="6 10" id="KW-0732">Signal</keyword>
<evidence type="ECO:0000256" key="1">
    <source>
        <dbReference type="ARBA" id="ARBA00004418"/>
    </source>
</evidence>
<protein>
    <recommendedName>
        <fullName evidence="4 10">Outer-membrane lipoprotein carrier protein</fullName>
    </recommendedName>
</protein>
<keyword evidence="12" id="KW-1185">Reference proteome</keyword>
<evidence type="ECO:0000256" key="5">
    <source>
        <dbReference type="ARBA" id="ARBA00022448"/>
    </source>
</evidence>
<dbReference type="AlphaFoldDB" id="A0A9X0ULF0"/>
<keyword evidence="11" id="KW-0449">Lipoprotein</keyword>
<dbReference type="SUPFAM" id="SSF89392">
    <property type="entry name" value="Prokaryotic lipoproteins and lipoprotein localization factors"/>
    <property type="match status" value="1"/>
</dbReference>
<sequence precursor="true">MKKWIVLLFCSFSVLASPKETLSQRLALTEGFSAQFDQQVLSPEGETVMEGKGIVEVARPGLFRWETFEPDENILVSDGQTLWYYSPFIEQVSIYNQQQATEQTPFILLTRNQASDWNAYQVEAEGDVFTLTPITFESNQGRFQIVIDAQGKVTGFTVIEQDGQQSRFTFHDVTLQKPPISRFQFVIPDGVDVDDQR</sequence>
<dbReference type="Proteomes" id="UP000615796">
    <property type="component" value="Unassembled WGS sequence"/>
</dbReference>
<evidence type="ECO:0000313" key="12">
    <source>
        <dbReference type="Proteomes" id="UP000615796"/>
    </source>
</evidence>
<dbReference type="Pfam" id="PF03548">
    <property type="entry name" value="LolA"/>
    <property type="match status" value="1"/>
</dbReference>
<evidence type="ECO:0000256" key="2">
    <source>
        <dbReference type="ARBA" id="ARBA00007615"/>
    </source>
</evidence>
<dbReference type="InterPro" id="IPR018323">
    <property type="entry name" value="OM_lipoprot_carrier_LolA_Pbac"/>
</dbReference>
<keyword evidence="9 10" id="KW-0143">Chaperone</keyword>
<evidence type="ECO:0000256" key="9">
    <source>
        <dbReference type="ARBA" id="ARBA00023186"/>
    </source>
</evidence>
<dbReference type="PANTHER" id="PTHR35869">
    <property type="entry name" value="OUTER-MEMBRANE LIPOPROTEIN CARRIER PROTEIN"/>
    <property type="match status" value="1"/>
</dbReference>